<sequence>MTLDVKHTQRHYARISQAIDYLQQNFQQQPSLQQVAAHIHLSPAHFQRLFSEWAGTSPKKFLQYLSVEHAKKLLKQSGQQSLMQASLDTGLSSTSRLHDLFIQIEGMTPAQYKNGGLNVEIHYSQHQTLFGPVLIASTDQGICFLSFEQPVELALQQLRQDFPHARLSEQSDAMQQNALAIFHRHQIDTEQADASDHVHPIQDQIAQIKLHLKGSEFQLKVWQSLLNIPMGQLSSYGQIAAQIGQPSASRAVGTAIGHNPVAFLIPCHRVIQASGQLGGYRWGETRKKAMIAWEGAQTDDQD</sequence>
<dbReference type="EMBL" id="SLVJ01000022">
    <property type="protein sequence ID" value="TCM63193.1"/>
    <property type="molecule type" value="Genomic_DNA"/>
</dbReference>
<dbReference type="Proteomes" id="UP000294963">
    <property type="component" value="Unassembled WGS sequence"/>
</dbReference>
<dbReference type="SUPFAM" id="SSF53155">
    <property type="entry name" value="Methylated DNA-protein cysteine methyltransferase domain"/>
    <property type="match status" value="1"/>
</dbReference>
<dbReference type="SMART" id="SM00342">
    <property type="entry name" value="HTH_ARAC"/>
    <property type="match status" value="1"/>
</dbReference>
<organism evidence="12 13">
    <name type="scientific">Acinetobacter calcoaceticus</name>
    <dbReference type="NCBI Taxonomy" id="471"/>
    <lineage>
        <taxon>Bacteria</taxon>
        <taxon>Pseudomonadati</taxon>
        <taxon>Pseudomonadota</taxon>
        <taxon>Gammaproteobacteria</taxon>
        <taxon>Moraxellales</taxon>
        <taxon>Moraxellaceae</taxon>
        <taxon>Acinetobacter</taxon>
        <taxon>Acinetobacter calcoaceticus/baumannii complex</taxon>
    </lineage>
</organism>
<keyword evidence="6" id="KW-0227">DNA damage</keyword>
<evidence type="ECO:0000256" key="3">
    <source>
        <dbReference type="ARBA" id="ARBA00011918"/>
    </source>
</evidence>
<dbReference type="GO" id="GO:0006281">
    <property type="term" value="P:DNA repair"/>
    <property type="evidence" value="ECO:0007669"/>
    <property type="project" value="UniProtKB-KW"/>
</dbReference>
<dbReference type="NCBIfam" id="TIGR00589">
    <property type="entry name" value="ogt"/>
    <property type="match status" value="1"/>
</dbReference>
<keyword evidence="7" id="KW-0805">Transcription regulation</keyword>
<name>A0A4R1XU38_ACICA</name>
<dbReference type="GO" id="GO:0003700">
    <property type="term" value="F:DNA-binding transcription factor activity"/>
    <property type="evidence" value="ECO:0007669"/>
    <property type="project" value="InterPro"/>
</dbReference>
<dbReference type="PROSITE" id="PS00374">
    <property type="entry name" value="MGMT"/>
    <property type="match status" value="1"/>
</dbReference>
<dbReference type="FunFam" id="1.10.10.10:FF:000214">
    <property type="entry name" value="Methylated-DNA--protein-cysteine methyltransferase"/>
    <property type="match status" value="1"/>
</dbReference>
<proteinExistence type="inferred from homology"/>
<dbReference type="InterPro" id="IPR036217">
    <property type="entry name" value="MethylDNA_cys_MeTrfase_DNAb"/>
</dbReference>
<dbReference type="SUPFAM" id="SSF46767">
    <property type="entry name" value="Methylated DNA-protein cysteine methyltransferase, C-terminal domain"/>
    <property type="match status" value="1"/>
</dbReference>
<keyword evidence="5 12" id="KW-0808">Transferase</keyword>
<dbReference type="GO" id="GO:0043565">
    <property type="term" value="F:sequence-specific DNA binding"/>
    <property type="evidence" value="ECO:0007669"/>
    <property type="project" value="InterPro"/>
</dbReference>
<dbReference type="GO" id="GO:0003908">
    <property type="term" value="F:methylated-DNA-[protein]-cysteine S-methyltransferase activity"/>
    <property type="evidence" value="ECO:0007669"/>
    <property type="project" value="UniProtKB-EC"/>
</dbReference>
<reference evidence="12 13" key="1">
    <citation type="submission" date="2019-03" db="EMBL/GenBank/DDBJ databases">
        <title>Genomic analyses of the natural microbiome of Caenorhabditis elegans.</title>
        <authorList>
            <person name="Samuel B."/>
        </authorList>
    </citation>
    <scope>NUCLEOTIDE SEQUENCE [LARGE SCALE GENOMIC DNA]</scope>
    <source>
        <strain evidence="12 13">JUb89</strain>
    </source>
</reference>
<evidence type="ECO:0000256" key="7">
    <source>
        <dbReference type="ARBA" id="ARBA00023015"/>
    </source>
</evidence>
<dbReference type="InterPro" id="IPR018060">
    <property type="entry name" value="HTH_AraC"/>
</dbReference>
<dbReference type="Gene3D" id="1.10.10.60">
    <property type="entry name" value="Homeodomain-like"/>
    <property type="match status" value="2"/>
</dbReference>
<dbReference type="EC" id="2.1.1.63" evidence="3"/>
<dbReference type="GO" id="GO:0032259">
    <property type="term" value="P:methylation"/>
    <property type="evidence" value="ECO:0007669"/>
    <property type="project" value="UniProtKB-KW"/>
</dbReference>
<evidence type="ECO:0000313" key="13">
    <source>
        <dbReference type="Proteomes" id="UP000294963"/>
    </source>
</evidence>
<dbReference type="InterPro" id="IPR036388">
    <property type="entry name" value="WH-like_DNA-bd_sf"/>
</dbReference>
<feature type="domain" description="HTH araC/xylS-type" evidence="11">
    <location>
        <begin position="16"/>
        <end position="115"/>
    </location>
</feature>
<keyword evidence="13" id="KW-1185">Reference proteome</keyword>
<comment type="catalytic activity">
    <reaction evidence="1">
        <text>a 4-O-methyl-thymidine in DNA + L-cysteinyl-[protein] = a thymidine in DNA + S-methyl-L-cysteinyl-[protein]</text>
        <dbReference type="Rhea" id="RHEA:53428"/>
        <dbReference type="Rhea" id="RHEA-COMP:10131"/>
        <dbReference type="Rhea" id="RHEA-COMP:10132"/>
        <dbReference type="Rhea" id="RHEA-COMP:13555"/>
        <dbReference type="Rhea" id="RHEA-COMP:13556"/>
        <dbReference type="ChEBI" id="CHEBI:29950"/>
        <dbReference type="ChEBI" id="CHEBI:82612"/>
        <dbReference type="ChEBI" id="CHEBI:137386"/>
        <dbReference type="ChEBI" id="CHEBI:137387"/>
        <dbReference type="EC" id="2.1.1.63"/>
    </reaction>
</comment>
<dbReference type="Gene3D" id="3.30.160.70">
    <property type="entry name" value="Methylated DNA-protein cysteine methyltransferase domain"/>
    <property type="match status" value="1"/>
</dbReference>
<keyword evidence="8" id="KW-0804">Transcription</keyword>
<dbReference type="PANTHER" id="PTHR10815:SF13">
    <property type="entry name" value="METHYLATED-DNA--PROTEIN-CYSTEINE METHYLTRANSFERASE"/>
    <property type="match status" value="1"/>
</dbReference>
<dbReference type="InterPro" id="IPR036631">
    <property type="entry name" value="MGMT_N_sf"/>
</dbReference>
<evidence type="ECO:0000256" key="4">
    <source>
        <dbReference type="ARBA" id="ARBA00022603"/>
    </source>
</evidence>
<dbReference type="PROSITE" id="PS01124">
    <property type="entry name" value="HTH_ARAC_FAMILY_2"/>
    <property type="match status" value="1"/>
</dbReference>
<evidence type="ECO:0000256" key="8">
    <source>
        <dbReference type="ARBA" id="ARBA00023163"/>
    </source>
</evidence>
<dbReference type="OrthoDB" id="9802228at2"/>
<evidence type="ECO:0000256" key="5">
    <source>
        <dbReference type="ARBA" id="ARBA00022679"/>
    </source>
</evidence>
<evidence type="ECO:0000313" key="12">
    <source>
        <dbReference type="EMBL" id="TCM63193.1"/>
    </source>
</evidence>
<dbReference type="PANTHER" id="PTHR10815">
    <property type="entry name" value="METHYLATED-DNA--PROTEIN-CYSTEINE METHYLTRANSFERASE"/>
    <property type="match status" value="1"/>
</dbReference>
<dbReference type="Gene3D" id="1.10.10.10">
    <property type="entry name" value="Winged helix-like DNA-binding domain superfamily/Winged helix DNA-binding domain"/>
    <property type="match status" value="1"/>
</dbReference>
<keyword evidence="9" id="KW-0234">DNA repair</keyword>
<comment type="caution">
    <text evidence="12">The sequence shown here is derived from an EMBL/GenBank/DDBJ whole genome shotgun (WGS) entry which is preliminary data.</text>
</comment>
<comment type="catalytic activity">
    <reaction evidence="10">
        <text>a 6-O-methyl-2'-deoxyguanosine in DNA + L-cysteinyl-[protein] = S-methyl-L-cysteinyl-[protein] + a 2'-deoxyguanosine in DNA</text>
        <dbReference type="Rhea" id="RHEA:24000"/>
        <dbReference type="Rhea" id="RHEA-COMP:10131"/>
        <dbReference type="Rhea" id="RHEA-COMP:10132"/>
        <dbReference type="Rhea" id="RHEA-COMP:11367"/>
        <dbReference type="Rhea" id="RHEA-COMP:11368"/>
        <dbReference type="ChEBI" id="CHEBI:29950"/>
        <dbReference type="ChEBI" id="CHEBI:82612"/>
        <dbReference type="ChEBI" id="CHEBI:85445"/>
        <dbReference type="ChEBI" id="CHEBI:85448"/>
        <dbReference type="EC" id="2.1.1.63"/>
    </reaction>
</comment>
<comment type="similarity">
    <text evidence="2">Belongs to the MGMT family.</text>
</comment>
<evidence type="ECO:0000256" key="2">
    <source>
        <dbReference type="ARBA" id="ARBA00008711"/>
    </source>
</evidence>
<evidence type="ECO:0000256" key="10">
    <source>
        <dbReference type="ARBA" id="ARBA00049348"/>
    </source>
</evidence>
<keyword evidence="4 12" id="KW-0489">Methyltransferase</keyword>
<evidence type="ECO:0000259" key="11">
    <source>
        <dbReference type="PROSITE" id="PS01124"/>
    </source>
</evidence>
<dbReference type="InterPro" id="IPR001497">
    <property type="entry name" value="MethylDNA_cys_MeTrfase_AS"/>
</dbReference>
<dbReference type="InterPro" id="IPR009057">
    <property type="entry name" value="Homeodomain-like_sf"/>
</dbReference>
<protein>
    <recommendedName>
        <fullName evidence="3">methylated-DNA--[protein]-cysteine S-methyltransferase</fullName>
        <ecNumber evidence="3">2.1.1.63</ecNumber>
    </recommendedName>
</protein>
<dbReference type="SUPFAM" id="SSF46689">
    <property type="entry name" value="Homeodomain-like"/>
    <property type="match status" value="2"/>
</dbReference>
<dbReference type="AlphaFoldDB" id="A0A4R1XU38"/>
<evidence type="ECO:0000256" key="1">
    <source>
        <dbReference type="ARBA" id="ARBA00001286"/>
    </source>
</evidence>
<dbReference type="Pfam" id="PF12833">
    <property type="entry name" value="HTH_18"/>
    <property type="match status" value="1"/>
</dbReference>
<evidence type="ECO:0000256" key="9">
    <source>
        <dbReference type="ARBA" id="ARBA00023204"/>
    </source>
</evidence>
<dbReference type="Pfam" id="PF01035">
    <property type="entry name" value="DNA_binding_1"/>
    <property type="match status" value="1"/>
</dbReference>
<evidence type="ECO:0000256" key="6">
    <source>
        <dbReference type="ARBA" id="ARBA00022763"/>
    </source>
</evidence>
<dbReference type="CDD" id="cd06445">
    <property type="entry name" value="ATase"/>
    <property type="match status" value="1"/>
</dbReference>
<dbReference type="InterPro" id="IPR014048">
    <property type="entry name" value="MethylDNA_cys_MeTrfase_DNA-bd"/>
</dbReference>
<gene>
    <name evidence="12" type="ORF">EC844_12212</name>
</gene>
<accession>A0A4R1XU38</accession>